<dbReference type="PANTHER" id="PTHR33055:SF16">
    <property type="entry name" value="TRANSPOSASE FOR INSERTION SEQUENCE ELEMENT IS1547"/>
    <property type="match status" value="1"/>
</dbReference>
<organism evidence="3 4">
    <name type="scientific">Ruania alkalisoli</name>
    <dbReference type="NCBI Taxonomy" id="2779775"/>
    <lineage>
        <taxon>Bacteria</taxon>
        <taxon>Bacillati</taxon>
        <taxon>Actinomycetota</taxon>
        <taxon>Actinomycetes</taxon>
        <taxon>Micrococcales</taxon>
        <taxon>Ruaniaceae</taxon>
        <taxon>Ruania</taxon>
    </lineage>
</organism>
<dbReference type="KEGG" id="halt:IM660_10620"/>
<keyword evidence="4" id="KW-1185">Reference proteome</keyword>
<dbReference type="PANTHER" id="PTHR33055">
    <property type="entry name" value="TRANSPOSASE FOR INSERTION SEQUENCE ELEMENT IS1111A"/>
    <property type="match status" value="1"/>
</dbReference>
<accession>A0A7M1SNM1</accession>
<dbReference type="NCBIfam" id="NF033542">
    <property type="entry name" value="transpos_IS110"/>
    <property type="match status" value="1"/>
</dbReference>
<dbReference type="InterPro" id="IPR002525">
    <property type="entry name" value="Transp_IS110-like_N"/>
</dbReference>
<evidence type="ECO:0000259" key="1">
    <source>
        <dbReference type="Pfam" id="PF01548"/>
    </source>
</evidence>
<evidence type="ECO:0000313" key="4">
    <source>
        <dbReference type="Proteomes" id="UP000593758"/>
    </source>
</evidence>
<reference evidence="3 4" key="1">
    <citation type="submission" date="2020-10" db="EMBL/GenBank/DDBJ databases">
        <title>Haloactinobacterium sp. RN3S43, a bacterium isolated from saline soil.</title>
        <authorList>
            <person name="Sun J.-Q."/>
        </authorList>
    </citation>
    <scope>NUCLEOTIDE SEQUENCE [LARGE SCALE GENOMIC DNA]</scope>
    <source>
        <strain evidence="3 4">RN3S43</strain>
    </source>
</reference>
<sequence>MTAIIESPQSAGLVAGVDAHKDAHHVVALDTQGRRIADRAFVATEHGYRELLEWLTSLGEIARVGVESTGSYAAGLTRYLLAHGVQVIEVNQPRPHTRARLGKDDSIDAEAAARKVLAGQASARPKMTTGLVESIRVLRLTRESAIKTRTQALVQLQDVLITAPAVLREQITARSGRGKATVCARLRPDLAQLDDPLHAAKFALRALARRALELEAEIGEIDTQLDALVARAVPTLTSKIAIGTQHAAQLLITAGQNIDRLKSEAAFARLCGVAPIPVSSGRTHRMRLHRGGDRQANRALHMIAVCRLRYDQRTRSYAARRAAEGLSKKDILRCLKRFIAREVFHDLIALDGL</sequence>
<dbReference type="EMBL" id="CP063169">
    <property type="protein sequence ID" value="QOR69180.1"/>
    <property type="molecule type" value="Genomic_DNA"/>
</dbReference>
<dbReference type="Pfam" id="PF01548">
    <property type="entry name" value="DEDD_Tnp_IS110"/>
    <property type="match status" value="1"/>
</dbReference>
<dbReference type="GO" id="GO:0006313">
    <property type="term" value="P:DNA transposition"/>
    <property type="evidence" value="ECO:0007669"/>
    <property type="project" value="InterPro"/>
</dbReference>
<evidence type="ECO:0000259" key="2">
    <source>
        <dbReference type="Pfam" id="PF02371"/>
    </source>
</evidence>
<dbReference type="Proteomes" id="UP000593758">
    <property type="component" value="Chromosome"/>
</dbReference>
<dbReference type="RefSeq" id="WP_193495363.1">
    <property type="nucleotide sequence ID" value="NZ_CP063169.1"/>
</dbReference>
<dbReference type="GO" id="GO:0003677">
    <property type="term" value="F:DNA binding"/>
    <property type="evidence" value="ECO:0007669"/>
    <property type="project" value="InterPro"/>
</dbReference>
<dbReference type="InterPro" id="IPR003346">
    <property type="entry name" value="Transposase_20"/>
</dbReference>
<protein>
    <submittedName>
        <fullName evidence="3">IS110 family transposase</fullName>
    </submittedName>
</protein>
<evidence type="ECO:0000313" key="3">
    <source>
        <dbReference type="EMBL" id="QOR69180.1"/>
    </source>
</evidence>
<feature type="domain" description="Transposase IS116/IS110/IS902 C-terminal" evidence="2">
    <location>
        <begin position="237"/>
        <end position="317"/>
    </location>
</feature>
<proteinExistence type="predicted"/>
<dbReference type="InterPro" id="IPR047650">
    <property type="entry name" value="Transpos_IS110"/>
</dbReference>
<name>A0A7M1SNM1_9MICO</name>
<dbReference type="Pfam" id="PF02371">
    <property type="entry name" value="Transposase_20"/>
    <property type="match status" value="1"/>
</dbReference>
<dbReference type="AlphaFoldDB" id="A0A7M1SNM1"/>
<feature type="domain" description="Transposase IS110-like N-terminal" evidence="1">
    <location>
        <begin position="15"/>
        <end position="160"/>
    </location>
</feature>
<gene>
    <name evidence="3" type="ORF">IM660_10620</name>
</gene>
<dbReference type="GO" id="GO:0004803">
    <property type="term" value="F:transposase activity"/>
    <property type="evidence" value="ECO:0007669"/>
    <property type="project" value="InterPro"/>
</dbReference>